<keyword evidence="1" id="KW-1133">Transmembrane helix</keyword>
<keyword evidence="1" id="KW-0472">Membrane</keyword>
<reference evidence="2 3" key="1">
    <citation type="submission" date="2018-03" db="EMBL/GenBank/DDBJ databases">
        <title>Genomic Encyclopedia of Type Strains, Phase III (KMG-III): the genomes of soil and plant-associated and newly described type strains.</title>
        <authorList>
            <person name="Whitman W."/>
        </authorList>
    </citation>
    <scope>NUCLEOTIDE SEQUENCE [LARGE SCALE GENOMIC DNA]</scope>
    <source>
        <strain evidence="2 3">CGMCC 4.7067</strain>
    </source>
</reference>
<gene>
    <name evidence="2" type="ORF">B0I28_110153</name>
</gene>
<evidence type="ECO:0000313" key="2">
    <source>
        <dbReference type="EMBL" id="PRY56270.1"/>
    </source>
</evidence>
<keyword evidence="1" id="KW-0812">Transmembrane</keyword>
<dbReference type="OrthoDB" id="4484240at2"/>
<dbReference type="Proteomes" id="UP000238176">
    <property type="component" value="Unassembled WGS sequence"/>
</dbReference>
<dbReference type="EMBL" id="PVTJ01000010">
    <property type="protein sequence ID" value="PRY56270.1"/>
    <property type="molecule type" value="Genomic_DNA"/>
</dbReference>
<feature type="transmembrane region" description="Helical" evidence="1">
    <location>
        <begin position="43"/>
        <end position="75"/>
    </location>
</feature>
<name>A0A2T0UEA5_9ACTN</name>
<accession>A0A2T0UEA5</accession>
<feature type="transmembrane region" description="Helical" evidence="1">
    <location>
        <begin position="82"/>
        <end position="100"/>
    </location>
</feature>
<evidence type="ECO:0000313" key="3">
    <source>
        <dbReference type="Proteomes" id="UP000238176"/>
    </source>
</evidence>
<sequence>MNVLVIAVLAVGTFLIRLAGPLLRGRVEVSDRADLLLKRGATVVLVALVATSALIVEGAWAGWALPAGVVVGGVLAWRKAPLALVVVAAAATTAGLRLLGVA</sequence>
<dbReference type="Pfam" id="PF05437">
    <property type="entry name" value="AzlD"/>
    <property type="match status" value="1"/>
</dbReference>
<evidence type="ECO:0000256" key="1">
    <source>
        <dbReference type="SAM" id="Phobius"/>
    </source>
</evidence>
<dbReference type="AlphaFoldDB" id="A0A2T0UEA5"/>
<comment type="caution">
    <text evidence="2">The sequence shown here is derived from an EMBL/GenBank/DDBJ whole genome shotgun (WGS) entry which is preliminary data.</text>
</comment>
<dbReference type="InterPro" id="IPR008407">
    <property type="entry name" value="Brnchd-chn_aa_trnsp_AzlD"/>
</dbReference>
<proteinExistence type="predicted"/>
<protein>
    <submittedName>
        <fullName evidence="2">Branched-subunit amino acid transport protein AzlD</fullName>
    </submittedName>
</protein>
<keyword evidence="3" id="KW-1185">Reference proteome</keyword>
<organism evidence="2 3">
    <name type="scientific">Glycomyces artemisiae</name>
    <dbReference type="NCBI Taxonomy" id="1076443"/>
    <lineage>
        <taxon>Bacteria</taxon>
        <taxon>Bacillati</taxon>
        <taxon>Actinomycetota</taxon>
        <taxon>Actinomycetes</taxon>
        <taxon>Glycomycetales</taxon>
        <taxon>Glycomycetaceae</taxon>
        <taxon>Glycomyces</taxon>
    </lineage>
</organism>